<dbReference type="Proteomes" id="UP000197138">
    <property type="component" value="Unassembled WGS sequence"/>
</dbReference>
<name>A0A218W465_PUNGR</name>
<comment type="caution">
    <text evidence="1">The sequence shown here is derived from an EMBL/GenBank/DDBJ whole genome shotgun (WGS) entry which is preliminary data.</text>
</comment>
<proteinExistence type="predicted"/>
<evidence type="ECO:0000313" key="1">
    <source>
        <dbReference type="EMBL" id="OWM67647.1"/>
    </source>
</evidence>
<dbReference type="AlphaFoldDB" id="A0A218W465"/>
<reference evidence="2" key="1">
    <citation type="journal article" date="2017" name="Plant J.">
        <title>The pomegranate (Punica granatum L.) genome and the genomics of punicalagin biosynthesis.</title>
        <authorList>
            <person name="Qin G."/>
            <person name="Xu C."/>
            <person name="Ming R."/>
            <person name="Tang H."/>
            <person name="Guyot R."/>
            <person name="Kramer E.M."/>
            <person name="Hu Y."/>
            <person name="Yi X."/>
            <person name="Qi Y."/>
            <person name="Xu X."/>
            <person name="Gao Z."/>
            <person name="Pan H."/>
            <person name="Jian J."/>
            <person name="Tian Y."/>
            <person name="Yue Z."/>
            <person name="Xu Y."/>
        </authorList>
    </citation>
    <scope>NUCLEOTIDE SEQUENCE [LARGE SCALE GENOMIC DNA]</scope>
    <source>
        <strain evidence="2">cv. Dabenzi</strain>
    </source>
</reference>
<dbReference type="EMBL" id="MTKT01005379">
    <property type="protein sequence ID" value="OWM67647.1"/>
    <property type="molecule type" value="Genomic_DNA"/>
</dbReference>
<evidence type="ECO:0000313" key="2">
    <source>
        <dbReference type="Proteomes" id="UP000197138"/>
    </source>
</evidence>
<gene>
    <name evidence="1" type="ORF">CDL15_Pgr024732</name>
</gene>
<sequence>MDCAEGARTGRDQTGLRSTGLGRVDRRDWAAAERGLGYCWRAGPKRSGLGSWTTGPDGYLCWPVQEKLIRLAK</sequence>
<protein>
    <submittedName>
        <fullName evidence="1">Uncharacterized protein</fullName>
    </submittedName>
</protein>
<accession>A0A218W465</accession>
<organism evidence="1 2">
    <name type="scientific">Punica granatum</name>
    <name type="common">Pomegranate</name>
    <dbReference type="NCBI Taxonomy" id="22663"/>
    <lineage>
        <taxon>Eukaryota</taxon>
        <taxon>Viridiplantae</taxon>
        <taxon>Streptophyta</taxon>
        <taxon>Embryophyta</taxon>
        <taxon>Tracheophyta</taxon>
        <taxon>Spermatophyta</taxon>
        <taxon>Magnoliopsida</taxon>
        <taxon>eudicotyledons</taxon>
        <taxon>Gunneridae</taxon>
        <taxon>Pentapetalae</taxon>
        <taxon>rosids</taxon>
        <taxon>malvids</taxon>
        <taxon>Myrtales</taxon>
        <taxon>Lythraceae</taxon>
        <taxon>Punica</taxon>
    </lineage>
</organism>